<dbReference type="GO" id="GO:0004843">
    <property type="term" value="F:cysteine-type deubiquitinase activity"/>
    <property type="evidence" value="ECO:0007669"/>
    <property type="project" value="InterPro"/>
</dbReference>
<evidence type="ECO:0000313" key="9">
    <source>
        <dbReference type="Proteomes" id="UP000585474"/>
    </source>
</evidence>
<dbReference type="PANTHER" id="PTHR24006:SF685">
    <property type="entry name" value="UBIQUITIN CARBOXYL-TERMINAL HYDROLASE 15"/>
    <property type="match status" value="1"/>
</dbReference>
<feature type="region of interest" description="Disordered" evidence="5">
    <location>
        <begin position="1"/>
        <end position="21"/>
    </location>
</feature>
<dbReference type="InterPro" id="IPR028889">
    <property type="entry name" value="USP"/>
</dbReference>
<keyword evidence="8" id="KW-0645">Protease</keyword>
<dbReference type="OrthoDB" id="420187at2759"/>
<feature type="domain" description="MYND-type" evidence="7">
    <location>
        <begin position="102"/>
        <end position="139"/>
    </location>
</feature>
<evidence type="ECO:0000256" key="4">
    <source>
        <dbReference type="PROSITE-ProRule" id="PRU00134"/>
    </source>
</evidence>
<name>A0A7J0G3F3_9ERIC</name>
<sequence length="1522" mass="169786">MVLGGLTGSVSSSPPQETGHEYAGVDMLEPRETDLPALLLVLVVLPLAIYILLGKWSEAAKKKERISLLAQLAAEEALRVEAMVAASVMPLVPALKNGIHVCARCSGPATTRCSRCKSVRYCSGKCQIIHWRQVHKHECQQLETNSFSLSPMAASDEESIYERILLNDRMSSQCSGYNMKHPEHEKTSADERIPQSISNGASAATVCTSIDASGVPMMGRRSTDRPVSRKSKLRKEDEAILDSAEEASRSSFSCSTLSNKEAYIRHKFKSFGSVPFEEEVPRKHNVNISCGVSRGQTTRSIVHESDDSPIQHKIVFDSRTNVGIASSLNSAKPGTRVCEADADLKSSQENFLREEITYKDETIELNCSSEMTSMKRSIKAKSASHPLGNKTQKSQKSMMKASRDPLYSEMERKGQIADESKVGGIRDSVATQRSNGFANIGIMKMIGLSKSSRLGSKHETQEVVVERHKKLKMIFPYEEFVKFFQCEVFDLSPRGLINCGNRLLVTSMQAICLEGLGGENVVDPRLQETTFIQHTFGGHLKSKVKCLRCHRESERYENIMDLTLEIFGWVESLEDALTQFTTPEDLDGENMYRCGRCAAYVRARKQLSIHEAPNILTIVLKRFQEGSYGKINKCITFPDMLNMVPFMTGTDDIPPLYMLYAVVVHLDTLNASFSGHYVSYVKDLEGNWFRIDDTEVQPVPTSQVMSEGAYILFYMRSCPRPARGSSGKLAWHQTPSFVKHWTSENEKPSRPASNPPLDIRNVNIRRPPSMEFSDATSSDWSIFTSSDDASFTTESTRDSFSTVDYADHADPISSIFNTIYGPDQYSSPRTMSCSMFSSSNPQTRFVSEKKGFVLDSYHLKEVTGPSTEAFLSDANYGIHDVPDETPTPNRVGNRVWTSPHVPPDHRRVRSNLRHAHTRQMEVPCTATCTREYPRTSTRQVEFDDEMQALLLLSSLPENWETLVVSLSNSAPNGKLTTSMVMDPLFIEEARRREMGTTDQSESQALVSEGRRKEIEEGHIKKDCPKYKAHDQSSDTVATTVMAVDESDVLLAASEDRKSDWVLNSSNAYHLCRDREVFSTYAACDGHVWMVNNTTSRVVSRGSGCSFDASGGTLRVSKENKEMMWRKKTGGLYRLEESVQTGGATVRHGSSAIRKENGQRKQPLHREVWPDTSGAISAGYPEREAQRKETKSILRSCTTMGVATQKRVSRFNLDNLKTSDYPLSFANYGSGGEPEHPVVFKSERNTGQDVPNPLARVGLPPLAPSVPRQTRQLKIAFSYLCTLLGASHLNISPVWIPYTLARSPRLARKAPGMGSMAMNLLYLLSITLRLTNTFIILASNQQSILLCLLGTGHRTLEGRPAQTNKSKGPGRGRSKPLWRGDQTKEMIADGVMGHVRGSRRDPRKDEYGKISRRCRRHNWKDCHLGTFYLAQGRGGDGTLALGELNRDSLARSMLNVGLVLPRSRGFGDSIWHSNAEMGLHRIVVWRCPIVSLGARYLNINRRIFYPTSVAPPTRSVEMEQLGL</sequence>
<accession>A0A7J0G3F3</accession>
<gene>
    <name evidence="8" type="ORF">Acr_17g0008790</name>
</gene>
<keyword evidence="1" id="KW-0479">Metal-binding</keyword>
<dbReference type="GO" id="GO:0005634">
    <property type="term" value="C:nucleus"/>
    <property type="evidence" value="ECO:0007669"/>
    <property type="project" value="TreeGrafter"/>
</dbReference>
<protein>
    <submittedName>
        <fullName evidence="8">Ubiquitin-specific protease 15</fullName>
    </submittedName>
</protein>
<dbReference type="InterPro" id="IPR038765">
    <property type="entry name" value="Papain-like_cys_pep_sf"/>
</dbReference>
<dbReference type="InterPro" id="IPR002893">
    <property type="entry name" value="Znf_MYND"/>
</dbReference>
<dbReference type="InterPro" id="IPR001394">
    <property type="entry name" value="Peptidase_C19_UCH"/>
</dbReference>
<comment type="caution">
    <text evidence="8">The sequence shown here is derived from an EMBL/GenBank/DDBJ whole genome shotgun (WGS) entry which is preliminary data.</text>
</comment>
<feature type="domain" description="USP" evidence="6">
    <location>
        <begin position="435"/>
        <end position="717"/>
    </location>
</feature>
<dbReference type="Gene3D" id="6.10.140.2220">
    <property type="match status" value="1"/>
</dbReference>
<dbReference type="Gene3D" id="3.90.70.10">
    <property type="entry name" value="Cysteine proteinases"/>
    <property type="match status" value="1"/>
</dbReference>
<dbReference type="SUPFAM" id="SSF54001">
    <property type="entry name" value="Cysteine proteinases"/>
    <property type="match status" value="1"/>
</dbReference>
<evidence type="ECO:0000256" key="5">
    <source>
        <dbReference type="SAM" id="MobiDB-lite"/>
    </source>
</evidence>
<dbReference type="GO" id="GO:0005829">
    <property type="term" value="C:cytosol"/>
    <property type="evidence" value="ECO:0007669"/>
    <property type="project" value="TreeGrafter"/>
</dbReference>
<feature type="region of interest" description="Disordered" evidence="5">
    <location>
        <begin position="378"/>
        <end position="398"/>
    </location>
</feature>
<evidence type="ECO:0000259" key="7">
    <source>
        <dbReference type="PROSITE" id="PS50865"/>
    </source>
</evidence>
<evidence type="ECO:0000256" key="1">
    <source>
        <dbReference type="ARBA" id="ARBA00022723"/>
    </source>
</evidence>
<feature type="region of interest" description="Disordered" evidence="5">
    <location>
        <begin position="741"/>
        <end position="776"/>
    </location>
</feature>
<feature type="compositionally biased region" description="Low complexity" evidence="5">
    <location>
        <begin position="1"/>
        <end position="13"/>
    </location>
</feature>
<feature type="region of interest" description="Disordered" evidence="5">
    <location>
        <begin position="883"/>
        <end position="905"/>
    </location>
</feature>
<dbReference type="GO" id="GO:0008270">
    <property type="term" value="F:zinc ion binding"/>
    <property type="evidence" value="ECO:0007669"/>
    <property type="project" value="UniProtKB-KW"/>
</dbReference>
<organism evidence="8 9">
    <name type="scientific">Actinidia rufa</name>
    <dbReference type="NCBI Taxonomy" id="165716"/>
    <lineage>
        <taxon>Eukaryota</taxon>
        <taxon>Viridiplantae</taxon>
        <taxon>Streptophyta</taxon>
        <taxon>Embryophyta</taxon>
        <taxon>Tracheophyta</taxon>
        <taxon>Spermatophyta</taxon>
        <taxon>Magnoliopsida</taxon>
        <taxon>eudicotyledons</taxon>
        <taxon>Gunneridae</taxon>
        <taxon>Pentapetalae</taxon>
        <taxon>asterids</taxon>
        <taxon>Ericales</taxon>
        <taxon>Actinidiaceae</taxon>
        <taxon>Actinidia</taxon>
    </lineage>
</organism>
<evidence type="ECO:0000313" key="8">
    <source>
        <dbReference type="EMBL" id="GFZ05307.1"/>
    </source>
</evidence>
<dbReference type="SUPFAM" id="SSF144232">
    <property type="entry name" value="HIT/MYND zinc finger-like"/>
    <property type="match status" value="1"/>
</dbReference>
<dbReference type="PANTHER" id="PTHR24006">
    <property type="entry name" value="UBIQUITIN CARBOXYL-TERMINAL HYDROLASE"/>
    <property type="match status" value="1"/>
</dbReference>
<keyword evidence="8" id="KW-0378">Hydrolase</keyword>
<feature type="region of interest" description="Disordered" evidence="5">
    <location>
        <begin position="1356"/>
        <end position="1378"/>
    </location>
</feature>
<evidence type="ECO:0000256" key="2">
    <source>
        <dbReference type="ARBA" id="ARBA00022771"/>
    </source>
</evidence>
<keyword evidence="2 4" id="KW-0863">Zinc-finger</keyword>
<dbReference type="Proteomes" id="UP000585474">
    <property type="component" value="Unassembled WGS sequence"/>
</dbReference>
<dbReference type="EMBL" id="BJWL01000017">
    <property type="protein sequence ID" value="GFZ05307.1"/>
    <property type="molecule type" value="Genomic_DNA"/>
</dbReference>
<keyword evidence="3" id="KW-0862">Zinc</keyword>
<dbReference type="Pfam" id="PF01753">
    <property type="entry name" value="zf-MYND"/>
    <property type="match status" value="1"/>
</dbReference>
<dbReference type="PROSITE" id="PS50865">
    <property type="entry name" value="ZF_MYND_2"/>
    <property type="match status" value="1"/>
</dbReference>
<evidence type="ECO:0000259" key="6">
    <source>
        <dbReference type="PROSITE" id="PS50235"/>
    </source>
</evidence>
<reference evidence="8 9" key="1">
    <citation type="submission" date="2019-07" db="EMBL/GenBank/DDBJ databases">
        <title>De Novo Assembly of kiwifruit Actinidia rufa.</title>
        <authorList>
            <person name="Sugita-Konishi S."/>
            <person name="Sato K."/>
            <person name="Mori E."/>
            <person name="Abe Y."/>
            <person name="Kisaki G."/>
            <person name="Hamano K."/>
            <person name="Suezawa K."/>
            <person name="Otani M."/>
            <person name="Fukuda T."/>
            <person name="Manabe T."/>
            <person name="Gomi K."/>
            <person name="Tabuchi M."/>
            <person name="Akimitsu K."/>
            <person name="Kataoka I."/>
        </authorList>
    </citation>
    <scope>NUCLEOTIDE SEQUENCE [LARGE SCALE GENOMIC DNA]</scope>
    <source>
        <strain evidence="9">cv. Fuchu</strain>
    </source>
</reference>
<dbReference type="InterPro" id="IPR050164">
    <property type="entry name" value="Peptidase_C19"/>
</dbReference>
<dbReference type="FunFam" id="6.10.140.2220:FF:000006">
    <property type="entry name" value="Ubiquitin carboxyl-terminal hydrolase 15"/>
    <property type="match status" value="1"/>
</dbReference>
<dbReference type="PROSITE" id="PS50235">
    <property type="entry name" value="USP_3"/>
    <property type="match status" value="1"/>
</dbReference>
<dbReference type="Pfam" id="PF00443">
    <property type="entry name" value="UCH"/>
    <property type="match status" value="1"/>
</dbReference>
<feature type="region of interest" description="Disordered" evidence="5">
    <location>
        <begin position="214"/>
        <end position="245"/>
    </location>
</feature>
<proteinExistence type="predicted"/>
<dbReference type="GO" id="GO:0016579">
    <property type="term" value="P:protein deubiquitination"/>
    <property type="evidence" value="ECO:0007669"/>
    <property type="project" value="InterPro"/>
</dbReference>
<keyword evidence="9" id="KW-1185">Reference proteome</keyword>
<dbReference type="GO" id="GO:0006508">
    <property type="term" value="P:proteolysis"/>
    <property type="evidence" value="ECO:0007669"/>
    <property type="project" value="UniProtKB-KW"/>
</dbReference>
<evidence type="ECO:0000256" key="3">
    <source>
        <dbReference type="ARBA" id="ARBA00022833"/>
    </source>
</evidence>